<sequence length="727" mass="78645">MKLSFLLHNAYAIGGTVRATLNLANALAARHEVEIVSVFRTAERPLLELSRKVRLVPLVDERPDSPAHDGGHPLMGRPSAVVPPTEVLAHRYSALTDERLRDFLKETDADVVVATRPALVVFLARHGSRRYLRIGQEHLSYDNHLVGVRAAQNDAIPRLDAFVTVSGQDAADHRARLPGLRTRIANIPNAAPRPRAELSDVRAPLVVAAGRLMPVKRYDLLIEAFAKVVAVRPEWRLRIYGHGPERARLRATVDTLRLNDHVFLMGPHPTMETEWAKASIAAVSSEWESFGMTILEAMHAGVPVVATDCPHGPGEIITSGSDGLLVTPGDPDALAVGLLKLIEDADQRRVMGESARESVQRFAPRRIAGEYERLIDELREARIPAAVKLTRRVRRAAGTLLPRRTHLRRTQAPPSPGNESPGKESLGQRSLGQGSPGKGAAAPATTVPPTDADDRPRTLRPKGRCTADSAGGVRIAVNPSGVSGGSLALVLRHRQGDDEIRVPLERPVAARSPWTADLTHDRLALAEGRWDVHIARAEDGARRRLKATLVEQRGLLSATPAADQAFAWWIPYTTKDGFLALRTFRRPAHAEATALRTHEGSLAVEGLLHGAELGPGAALLGVSRSGSAYDFETATTTTGARAFRARVTSLPPGPADGDKSLWDLFLRPAETAEPLRIGRLVGDIVTRKETDKHPSTTLTAAAPGTADGQVQARFFFTVTNDLAISAS</sequence>
<evidence type="ECO:0000256" key="1">
    <source>
        <dbReference type="ARBA" id="ARBA00021292"/>
    </source>
</evidence>
<evidence type="ECO:0000313" key="7">
    <source>
        <dbReference type="EMBL" id="TLS41035.1"/>
    </source>
</evidence>
<accession>A0A5R9FN99</accession>
<dbReference type="AlphaFoldDB" id="A0A5R9FN99"/>
<keyword evidence="8" id="KW-1185">Reference proteome</keyword>
<evidence type="ECO:0000256" key="4">
    <source>
        <dbReference type="SAM" id="MobiDB-lite"/>
    </source>
</evidence>
<keyword evidence="3 7" id="KW-0808">Transferase</keyword>
<dbReference type="Pfam" id="PF00534">
    <property type="entry name" value="Glycos_transf_1"/>
    <property type="match status" value="1"/>
</dbReference>
<reference evidence="7 8" key="1">
    <citation type="submission" date="2019-05" db="EMBL/GenBank/DDBJ databases">
        <title>Streptomyces sp. NEAU-C151, a novel actinomycete isolated from soil.</title>
        <authorList>
            <person name="Han L."/>
            <person name="Jiang H."/>
        </authorList>
    </citation>
    <scope>NUCLEOTIDE SEQUENCE [LARGE SCALE GENOMIC DNA]</scope>
    <source>
        <strain evidence="7 8">NEAU-C151</strain>
    </source>
</reference>
<keyword evidence="2" id="KW-0328">Glycosyltransferase</keyword>
<dbReference type="GO" id="GO:0016757">
    <property type="term" value="F:glycosyltransferase activity"/>
    <property type="evidence" value="ECO:0007669"/>
    <property type="project" value="UniProtKB-KW"/>
</dbReference>
<feature type="domain" description="Glycosyltransferase subfamily 4-like N-terminal" evidence="6">
    <location>
        <begin position="13"/>
        <end position="190"/>
    </location>
</feature>
<dbReference type="RefSeq" id="WP_138049760.1">
    <property type="nucleotide sequence ID" value="NZ_VBZC01000063.1"/>
</dbReference>
<name>A0A5R9FN99_9ACTN</name>
<evidence type="ECO:0000256" key="2">
    <source>
        <dbReference type="ARBA" id="ARBA00022676"/>
    </source>
</evidence>
<dbReference type="SUPFAM" id="SSF53756">
    <property type="entry name" value="UDP-Glycosyltransferase/glycogen phosphorylase"/>
    <property type="match status" value="1"/>
</dbReference>
<evidence type="ECO:0000256" key="3">
    <source>
        <dbReference type="ARBA" id="ARBA00022679"/>
    </source>
</evidence>
<evidence type="ECO:0000259" key="5">
    <source>
        <dbReference type="Pfam" id="PF00534"/>
    </source>
</evidence>
<dbReference type="InterPro" id="IPR028098">
    <property type="entry name" value="Glyco_trans_4-like_N"/>
</dbReference>
<feature type="domain" description="Glycosyl transferase family 1" evidence="5">
    <location>
        <begin position="198"/>
        <end position="357"/>
    </location>
</feature>
<dbReference type="EMBL" id="VBZC01000063">
    <property type="protein sequence ID" value="TLS41035.1"/>
    <property type="molecule type" value="Genomic_DNA"/>
</dbReference>
<proteinExistence type="predicted"/>
<comment type="caution">
    <text evidence="7">The sequence shown here is derived from an EMBL/GenBank/DDBJ whole genome shotgun (WGS) entry which is preliminary data.</text>
</comment>
<gene>
    <name evidence="7" type="ORF">FE633_38190</name>
</gene>
<dbReference type="Gene3D" id="3.40.50.2000">
    <property type="entry name" value="Glycogen Phosphorylase B"/>
    <property type="match status" value="2"/>
</dbReference>
<feature type="region of interest" description="Disordered" evidence="4">
    <location>
        <begin position="397"/>
        <end position="467"/>
    </location>
</feature>
<protein>
    <recommendedName>
        <fullName evidence="1">D-inositol 3-phosphate glycosyltransferase</fullName>
    </recommendedName>
</protein>
<feature type="compositionally biased region" description="Low complexity" evidence="4">
    <location>
        <begin position="440"/>
        <end position="450"/>
    </location>
</feature>
<dbReference type="PANTHER" id="PTHR12526">
    <property type="entry name" value="GLYCOSYLTRANSFERASE"/>
    <property type="match status" value="1"/>
</dbReference>
<evidence type="ECO:0000313" key="8">
    <source>
        <dbReference type="Proteomes" id="UP000305906"/>
    </source>
</evidence>
<organism evidence="7 8">
    <name type="scientific">Streptomyces montanus</name>
    <dbReference type="NCBI Taxonomy" id="2580423"/>
    <lineage>
        <taxon>Bacteria</taxon>
        <taxon>Bacillati</taxon>
        <taxon>Actinomycetota</taxon>
        <taxon>Actinomycetes</taxon>
        <taxon>Kitasatosporales</taxon>
        <taxon>Streptomycetaceae</taxon>
        <taxon>Streptomyces</taxon>
    </lineage>
</organism>
<evidence type="ECO:0000259" key="6">
    <source>
        <dbReference type="Pfam" id="PF13439"/>
    </source>
</evidence>
<dbReference type="CDD" id="cd03820">
    <property type="entry name" value="GT4_AmsD-like"/>
    <property type="match status" value="1"/>
</dbReference>
<dbReference type="Proteomes" id="UP000305906">
    <property type="component" value="Unassembled WGS sequence"/>
</dbReference>
<dbReference type="Pfam" id="PF13439">
    <property type="entry name" value="Glyco_transf_4"/>
    <property type="match status" value="1"/>
</dbReference>
<dbReference type="InterPro" id="IPR001296">
    <property type="entry name" value="Glyco_trans_1"/>
</dbReference>
<dbReference type="PANTHER" id="PTHR12526:SF627">
    <property type="entry name" value="D-RHAMNOSYLTRANSFERASE WBPZ"/>
    <property type="match status" value="1"/>
</dbReference>